<dbReference type="SUPFAM" id="SSF50978">
    <property type="entry name" value="WD40 repeat-like"/>
    <property type="match status" value="1"/>
</dbReference>
<protein>
    <submittedName>
        <fullName evidence="2">Uncharacterized protein</fullName>
    </submittedName>
</protein>
<dbReference type="GO" id="GO:0005730">
    <property type="term" value="C:nucleolus"/>
    <property type="evidence" value="ECO:0007669"/>
    <property type="project" value="InterPro"/>
</dbReference>
<sequence length="541" mass="59270">MLDGRRASVDRPGRTPPETSQIELSISDLADSYVLPSCQDPLLAVARKNGLVECLNPINGEALGITKIDQPLSLDGSLNDDHVVGLHLFKTKGINVPSRSVSLLTCLEKGNACLRSIPVSDEPENSTTASHITWNVCSSGKIICSSVDKSENYALFGGKGIELNMWDLGKCSKIWSAKSPPSNRLGIFSPTWFTAATFLSEDDHRKVVAGTINHQVRLYDTSAQRRPVISVDFRESPIKAVCEDLDGYTVYVGNGSGDLASFDMRTGKLMGCFIGKCSGSIRSIARHPEFPERLTDEVAEMTCKFSSAQIEKVSGSPTLKLPHLFNLTPNSSGKGNQAPKQHPVGSQTNQETLPAPKTVSPPFTIDEDGEAQETDDYYAHNIRRSVREAALSSSSSNSELLQERSSDDGSEHFFIPLSTTDAASQKEIDYVPNWRNQQLVFSSPPEDQAPMNMTDLSCNANSQQSFIPDMLNKLNGLKENKNLARLFQPSTEKIQRTHPEANNTLDQVFSPPLLLESSFFQDAYEDLLAPLSETDAALMEH</sequence>
<dbReference type="InterPro" id="IPR015943">
    <property type="entry name" value="WD40/YVTN_repeat-like_dom_sf"/>
</dbReference>
<evidence type="ECO:0000256" key="1">
    <source>
        <dbReference type="SAM" id="MobiDB-lite"/>
    </source>
</evidence>
<dbReference type="InterPro" id="IPR036322">
    <property type="entry name" value="WD40_repeat_dom_sf"/>
</dbReference>
<feature type="region of interest" description="Disordered" evidence="1">
    <location>
        <begin position="389"/>
        <end position="413"/>
    </location>
</feature>
<dbReference type="EMBL" id="PYDT01000009">
    <property type="protein sequence ID" value="THU49760.1"/>
    <property type="molecule type" value="Genomic_DNA"/>
</dbReference>
<dbReference type="GO" id="GO:0042273">
    <property type="term" value="P:ribosomal large subunit biogenesis"/>
    <property type="evidence" value="ECO:0007669"/>
    <property type="project" value="InterPro"/>
</dbReference>
<accession>A0A4S8IMM6</accession>
<feature type="compositionally biased region" description="Basic and acidic residues" evidence="1">
    <location>
        <begin position="401"/>
        <end position="411"/>
    </location>
</feature>
<evidence type="ECO:0000313" key="2">
    <source>
        <dbReference type="EMBL" id="THU49760.1"/>
    </source>
</evidence>
<dbReference type="Gene3D" id="2.130.10.10">
    <property type="entry name" value="YVTN repeat-like/Quinoprotein amine dehydrogenase"/>
    <property type="match status" value="1"/>
</dbReference>
<comment type="caution">
    <text evidence="2">The sequence shown here is derived from an EMBL/GenBank/DDBJ whole genome shotgun (WGS) entry which is preliminary data.</text>
</comment>
<dbReference type="PANTHER" id="PTHR16038:SF4">
    <property type="entry name" value="WD REPEAT-CONTAINING PROTEIN 74"/>
    <property type="match status" value="1"/>
</dbReference>
<feature type="compositionally biased region" description="Polar residues" evidence="1">
    <location>
        <begin position="327"/>
        <end position="352"/>
    </location>
</feature>
<dbReference type="GO" id="GO:0030687">
    <property type="term" value="C:preribosome, large subunit precursor"/>
    <property type="evidence" value="ECO:0007669"/>
    <property type="project" value="TreeGrafter"/>
</dbReference>
<dbReference type="STRING" id="52838.A0A4S8IMM6"/>
<dbReference type="CDD" id="cd22857">
    <property type="entry name" value="WDR74"/>
    <property type="match status" value="1"/>
</dbReference>
<reference evidence="2 3" key="1">
    <citation type="journal article" date="2019" name="Nat. Plants">
        <title>Genome sequencing of Musa balbisiana reveals subgenome evolution and function divergence in polyploid bananas.</title>
        <authorList>
            <person name="Yao X."/>
        </authorList>
    </citation>
    <scope>NUCLEOTIDE SEQUENCE [LARGE SCALE GENOMIC DNA]</scope>
    <source>
        <strain evidence="3">cv. DH-PKW</strain>
        <tissue evidence="2">Leaves</tissue>
    </source>
</reference>
<dbReference type="PANTHER" id="PTHR16038">
    <property type="entry name" value="NOP SEVEN ASSOCIATED PROTEIN 1"/>
    <property type="match status" value="1"/>
</dbReference>
<dbReference type="Proteomes" id="UP000317650">
    <property type="component" value="Chromosome 6"/>
</dbReference>
<keyword evidence="3" id="KW-1185">Reference proteome</keyword>
<feature type="compositionally biased region" description="Low complexity" evidence="1">
    <location>
        <begin position="389"/>
        <end position="400"/>
    </location>
</feature>
<organism evidence="2 3">
    <name type="scientific">Musa balbisiana</name>
    <name type="common">Banana</name>
    <dbReference type="NCBI Taxonomy" id="52838"/>
    <lineage>
        <taxon>Eukaryota</taxon>
        <taxon>Viridiplantae</taxon>
        <taxon>Streptophyta</taxon>
        <taxon>Embryophyta</taxon>
        <taxon>Tracheophyta</taxon>
        <taxon>Spermatophyta</taxon>
        <taxon>Magnoliopsida</taxon>
        <taxon>Liliopsida</taxon>
        <taxon>Zingiberales</taxon>
        <taxon>Musaceae</taxon>
        <taxon>Musa</taxon>
    </lineage>
</organism>
<dbReference type="AlphaFoldDB" id="A0A4S8IMM6"/>
<proteinExistence type="predicted"/>
<gene>
    <name evidence="2" type="ORF">C4D60_Mb06t12930</name>
</gene>
<feature type="region of interest" description="Disordered" evidence="1">
    <location>
        <begin position="321"/>
        <end position="370"/>
    </location>
</feature>
<name>A0A4S8IMM6_MUSBA</name>
<dbReference type="InterPro" id="IPR037379">
    <property type="entry name" value="WDR74/Nsa1"/>
</dbReference>
<evidence type="ECO:0000313" key="3">
    <source>
        <dbReference type="Proteomes" id="UP000317650"/>
    </source>
</evidence>